<keyword evidence="2" id="KW-0808">Transferase</keyword>
<dbReference type="CDD" id="cd03784">
    <property type="entry name" value="GT1_Gtf-like"/>
    <property type="match status" value="1"/>
</dbReference>
<dbReference type="PANTHER" id="PTHR48050">
    <property type="entry name" value="STEROL 3-BETA-GLUCOSYLTRANSFERASE"/>
    <property type="match status" value="1"/>
</dbReference>
<accession>A0A5C8NF78</accession>
<dbReference type="GO" id="GO:0016758">
    <property type="term" value="F:hexosyltransferase activity"/>
    <property type="evidence" value="ECO:0007669"/>
    <property type="project" value="UniProtKB-ARBA"/>
</dbReference>
<dbReference type="RefSeq" id="WP_147687398.1">
    <property type="nucleotide sequence ID" value="NZ_VDUX01000007.1"/>
</dbReference>
<organism evidence="2 3">
    <name type="scientific">Aeromicrobium terrae</name>
    <dbReference type="NCBI Taxonomy" id="2498846"/>
    <lineage>
        <taxon>Bacteria</taxon>
        <taxon>Bacillati</taxon>
        <taxon>Actinomycetota</taxon>
        <taxon>Actinomycetes</taxon>
        <taxon>Propionibacteriales</taxon>
        <taxon>Nocardioidaceae</taxon>
        <taxon>Aeromicrobium</taxon>
    </lineage>
</organism>
<dbReference type="InterPro" id="IPR010610">
    <property type="entry name" value="EryCIII-like_C"/>
</dbReference>
<comment type="caution">
    <text evidence="2">The sequence shown here is derived from an EMBL/GenBank/DDBJ whole genome shotgun (WGS) entry which is preliminary data.</text>
</comment>
<protein>
    <submittedName>
        <fullName evidence="2">Glycosyltransferase</fullName>
    </submittedName>
</protein>
<dbReference type="InterPro" id="IPR050426">
    <property type="entry name" value="Glycosyltransferase_28"/>
</dbReference>
<dbReference type="EMBL" id="VDUX01000007">
    <property type="protein sequence ID" value="TXL57465.1"/>
    <property type="molecule type" value="Genomic_DNA"/>
</dbReference>
<dbReference type="Proteomes" id="UP000321571">
    <property type="component" value="Unassembled WGS sequence"/>
</dbReference>
<dbReference type="Gene3D" id="3.40.50.2000">
    <property type="entry name" value="Glycogen Phosphorylase B"/>
    <property type="match status" value="2"/>
</dbReference>
<sequence>MATILVATWDGGGNVPPALLIAAELQRRGHTVVVLGHPRQQVDVEAAGLAFEPYATARPFSAVDENSVPRLIGMFGDRAMGADVVDSAQRHAADLVVVDCLLAGVADSVARTGLKYAVLEHFFDAYLRKGWLRGPLGLAMRLKGLRPSRRIDEAAVSIVAAPAELDPSAAGRHPENLRFVGPVLDAPAPRATDARGILVSLSTYRYSGMARVLQRVIDATADLDTRVIVTTGPVVDPAELRPAANTELHRFVPHDELMPHVEMVVGHGGHATTMRALAHDLPVLVIPMHPLLDQPMVGKAVQKAGAGRVLKKSASVDTLRPVIAELLADGPHRAAAARLGAAIREADGRSAAADLVEAAVRNGSALPQT</sequence>
<dbReference type="GO" id="GO:0017000">
    <property type="term" value="P:antibiotic biosynthetic process"/>
    <property type="evidence" value="ECO:0007669"/>
    <property type="project" value="UniProtKB-ARBA"/>
</dbReference>
<proteinExistence type="predicted"/>
<dbReference type="AlphaFoldDB" id="A0A5C8NF78"/>
<evidence type="ECO:0000313" key="2">
    <source>
        <dbReference type="EMBL" id="TXL57465.1"/>
    </source>
</evidence>
<feature type="domain" description="Erythromycin biosynthesis protein CIII-like C-terminal" evidence="1">
    <location>
        <begin position="215"/>
        <end position="341"/>
    </location>
</feature>
<dbReference type="OrthoDB" id="6620093at2"/>
<dbReference type="InterPro" id="IPR002213">
    <property type="entry name" value="UDP_glucos_trans"/>
</dbReference>
<gene>
    <name evidence="2" type="ORF">FHP06_13895</name>
</gene>
<evidence type="ECO:0000313" key="3">
    <source>
        <dbReference type="Proteomes" id="UP000321571"/>
    </source>
</evidence>
<keyword evidence="3" id="KW-1185">Reference proteome</keyword>
<name>A0A5C8NF78_9ACTN</name>
<dbReference type="SUPFAM" id="SSF53756">
    <property type="entry name" value="UDP-Glycosyltransferase/glycogen phosphorylase"/>
    <property type="match status" value="1"/>
</dbReference>
<evidence type="ECO:0000259" key="1">
    <source>
        <dbReference type="Pfam" id="PF06722"/>
    </source>
</evidence>
<reference evidence="2 3" key="1">
    <citation type="submission" date="2019-06" db="EMBL/GenBank/DDBJ databases">
        <title>Aeromicrobium sp. nov., isolated from a maize field.</title>
        <authorList>
            <person name="Lin S.-Y."/>
            <person name="Tsai C.-F."/>
            <person name="Young C.-C."/>
        </authorList>
    </citation>
    <scope>NUCLEOTIDE SEQUENCE [LARGE SCALE GENOMIC DNA]</scope>
    <source>
        <strain evidence="2 3">CC-CFT486</strain>
    </source>
</reference>
<dbReference type="GO" id="GO:0008194">
    <property type="term" value="F:UDP-glycosyltransferase activity"/>
    <property type="evidence" value="ECO:0007669"/>
    <property type="project" value="InterPro"/>
</dbReference>
<dbReference type="Pfam" id="PF06722">
    <property type="entry name" value="EryCIII-like_C"/>
    <property type="match status" value="1"/>
</dbReference>
<dbReference type="PANTHER" id="PTHR48050:SF13">
    <property type="entry name" value="STEROL 3-BETA-GLUCOSYLTRANSFERASE UGT80A2"/>
    <property type="match status" value="1"/>
</dbReference>